<dbReference type="AlphaFoldDB" id="A0A9D1V2T8"/>
<accession>A0A9D1V2T8</accession>
<sequence length="125" mass="14286">MNGDALLFFDGKPEELALYEALEARILSEIENVRLKVSKSQISFYNRHLFACVSFLRVKRKAELPGHYIVLTLGLDRPLESPRAAVVTEPYPGRWTHHFVLSRKEEVDGELMDWVKQAAVFAAVK</sequence>
<feature type="domain" description="DUF5655" evidence="1">
    <location>
        <begin position="9"/>
        <end position="118"/>
    </location>
</feature>
<evidence type="ECO:0000313" key="2">
    <source>
        <dbReference type="EMBL" id="HIX04984.1"/>
    </source>
</evidence>
<dbReference type="EMBL" id="DXFW01000007">
    <property type="protein sequence ID" value="HIX04984.1"/>
    <property type="molecule type" value="Genomic_DNA"/>
</dbReference>
<name>A0A9D1V2T8_9FIRM</name>
<proteinExistence type="predicted"/>
<evidence type="ECO:0000313" key="3">
    <source>
        <dbReference type="Proteomes" id="UP000824193"/>
    </source>
</evidence>
<reference evidence="2" key="2">
    <citation type="submission" date="2021-04" db="EMBL/GenBank/DDBJ databases">
        <authorList>
            <person name="Gilroy R."/>
        </authorList>
    </citation>
    <scope>NUCLEOTIDE SEQUENCE</scope>
    <source>
        <strain evidence="2">2239</strain>
    </source>
</reference>
<dbReference type="InterPro" id="IPR043714">
    <property type="entry name" value="DUF5655"/>
</dbReference>
<dbReference type="Proteomes" id="UP000824193">
    <property type="component" value="Unassembled WGS sequence"/>
</dbReference>
<protein>
    <recommendedName>
        <fullName evidence="1">DUF5655 domain-containing protein</fullName>
    </recommendedName>
</protein>
<reference evidence="2" key="1">
    <citation type="journal article" date="2021" name="PeerJ">
        <title>Extensive microbial diversity within the chicken gut microbiome revealed by metagenomics and culture.</title>
        <authorList>
            <person name="Gilroy R."/>
            <person name="Ravi A."/>
            <person name="Getino M."/>
            <person name="Pursley I."/>
            <person name="Horton D.L."/>
            <person name="Alikhan N.F."/>
            <person name="Baker D."/>
            <person name="Gharbi K."/>
            <person name="Hall N."/>
            <person name="Watson M."/>
            <person name="Adriaenssens E.M."/>
            <person name="Foster-Nyarko E."/>
            <person name="Jarju S."/>
            <person name="Secka A."/>
            <person name="Antonio M."/>
            <person name="Oren A."/>
            <person name="Chaudhuri R.R."/>
            <person name="La Ragione R."/>
            <person name="Hildebrand F."/>
            <person name="Pallen M.J."/>
        </authorList>
    </citation>
    <scope>NUCLEOTIDE SEQUENCE</scope>
    <source>
        <strain evidence="2">2239</strain>
    </source>
</reference>
<evidence type="ECO:0000259" key="1">
    <source>
        <dbReference type="Pfam" id="PF18899"/>
    </source>
</evidence>
<comment type="caution">
    <text evidence="2">The sequence shown here is derived from an EMBL/GenBank/DDBJ whole genome shotgun (WGS) entry which is preliminary data.</text>
</comment>
<organism evidence="2 3">
    <name type="scientific">Candidatus Allofournierella pullicola</name>
    <dbReference type="NCBI Taxonomy" id="2838596"/>
    <lineage>
        <taxon>Bacteria</taxon>
        <taxon>Bacillati</taxon>
        <taxon>Bacillota</taxon>
        <taxon>Clostridia</taxon>
        <taxon>Eubacteriales</taxon>
        <taxon>Oscillospiraceae</taxon>
        <taxon>Allofournierella</taxon>
    </lineage>
</organism>
<dbReference type="Pfam" id="PF18899">
    <property type="entry name" value="DUF5655"/>
    <property type="match status" value="1"/>
</dbReference>
<gene>
    <name evidence="2" type="ORF">H9865_02560</name>
</gene>